<dbReference type="PANTHER" id="PTHR10855:SF1">
    <property type="entry name" value="26S PROTEASOME NON-ATPASE REGULATORY SUBUNIT 12"/>
    <property type="match status" value="1"/>
</dbReference>
<dbReference type="SMART" id="SM00088">
    <property type="entry name" value="PINT"/>
    <property type="match status" value="1"/>
</dbReference>
<feature type="region of interest" description="Disordered" evidence="3">
    <location>
        <begin position="15"/>
        <end position="39"/>
    </location>
</feature>
<comment type="similarity">
    <text evidence="1">Belongs to the proteasome subunit p55 family.</text>
</comment>
<evidence type="ECO:0000256" key="1">
    <source>
        <dbReference type="ARBA" id="ARBA00006397"/>
    </source>
</evidence>
<dbReference type="FunFam" id="1.10.10.10:FF:000070">
    <property type="entry name" value="26S proteasome non-ATPase regulatory subunit 12"/>
    <property type="match status" value="1"/>
</dbReference>
<dbReference type="InterPro" id="IPR036388">
    <property type="entry name" value="WH-like_DNA-bd_sf"/>
</dbReference>
<feature type="domain" description="PCI" evidence="4">
    <location>
        <begin position="430"/>
        <end position="517"/>
    </location>
</feature>
<name>A0AAN5CB12_9BILA</name>
<dbReference type="Pfam" id="PF22241">
    <property type="entry name" value="PSMD12-CSN4_N"/>
    <property type="match status" value="1"/>
</dbReference>
<dbReference type="Proteomes" id="UP001328107">
    <property type="component" value="Unassembled WGS sequence"/>
</dbReference>
<dbReference type="AlphaFoldDB" id="A0AAN5CB12"/>
<evidence type="ECO:0000313" key="5">
    <source>
        <dbReference type="EMBL" id="GMR36437.1"/>
    </source>
</evidence>
<evidence type="ECO:0000256" key="3">
    <source>
        <dbReference type="SAM" id="MobiDB-lite"/>
    </source>
</evidence>
<dbReference type="Pfam" id="PF18098">
    <property type="entry name" value="RPN5_C"/>
    <property type="match status" value="1"/>
</dbReference>
<gene>
    <name evidence="5" type="ORF">PMAYCL1PPCAC_06632</name>
</gene>
<sequence length="542" mass="61909">MLLVRGDENLVLKGYHHLPRRESGEEQSTERSAHHRESTESLVLINNKVKNFQRDQPKITCIIHNDYAYNALLRLDSLDRFLDMPEKREPIPVDPIPAEAPTDMEALAHLAATSGDGRLFKMDVDYTSQVDAALPKAEAIAKKGDVNGALDALSNLEKQTRLGSDMKSNARIVVAMVKMCYEGQKWDLLNETILVLSKKRLLIKFAIAKMVAECCKMVEQMKDDPIRMKLIETLRTVTAGKIYVENERARLTSIVVDRLEKEGKVDEAATMLLELQVETYGTMPMKEKVKYLLEQMRLSIGRKDFVRASIISKKISTRFFDSEETEAQELKLKFYNQQVTVGLNDAHLKCAVIFVLLAQHSSDQWDMVHRLAQLRDLEGIPEYKALLTLFMDEELISWKDSLCVSFEATLKKGSPKCPATGVLDGEAGEKRWKDLHIRVGEHNMRMISKYYTKISFERLAQLLDFTVEEMEKFVCEMIVSGSIVDAKLDRPKRVVDLRARIAPTDILDDWARNVTKLTEILNQVSHHILKEEMVHRAFDTKA</sequence>
<dbReference type="EMBL" id="BTRK01000002">
    <property type="protein sequence ID" value="GMR36437.1"/>
    <property type="molecule type" value="Genomic_DNA"/>
</dbReference>
<dbReference type="InterPro" id="IPR000717">
    <property type="entry name" value="PCI_dom"/>
</dbReference>
<dbReference type="PANTHER" id="PTHR10855">
    <property type="entry name" value="26S PROTEASOME NON-ATPASE REGULATORY SUBUNIT 12/COP9 SIGNALOSOME COMPLEX SUBUNIT 4"/>
    <property type="match status" value="1"/>
</dbReference>
<proteinExistence type="inferred from homology"/>
<accession>A0AAN5CB12</accession>
<protein>
    <recommendedName>
        <fullName evidence="4">PCI domain-containing protein</fullName>
    </recommendedName>
</protein>
<dbReference type="InterPro" id="IPR040896">
    <property type="entry name" value="RPN5_C"/>
</dbReference>
<comment type="caution">
    <text evidence="5">The sequence shown here is derived from an EMBL/GenBank/DDBJ whole genome shotgun (WGS) entry which is preliminary data.</text>
</comment>
<keyword evidence="2" id="KW-0647">Proteasome</keyword>
<reference evidence="6" key="1">
    <citation type="submission" date="2022-10" db="EMBL/GenBank/DDBJ databases">
        <title>Genome assembly of Pristionchus species.</title>
        <authorList>
            <person name="Yoshida K."/>
            <person name="Sommer R.J."/>
        </authorList>
    </citation>
    <scope>NUCLEOTIDE SEQUENCE [LARGE SCALE GENOMIC DNA]</scope>
    <source>
        <strain evidence="6">RS5460</strain>
    </source>
</reference>
<dbReference type="InterPro" id="IPR040134">
    <property type="entry name" value="PSMD12/CSN4"/>
</dbReference>
<dbReference type="InterPro" id="IPR054559">
    <property type="entry name" value="PSMD12-CSN4-like_N"/>
</dbReference>
<dbReference type="Gene3D" id="1.10.10.10">
    <property type="entry name" value="Winged helix-like DNA-binding domain superfamily/Winged helix DNA-binding domain"/>
    <property type="match status" value="1"/>
</dbReference>
<keyword evidence="6" id="KW-1185">Reference proteome</keyword>
<dbReference type="GO" id="GO:0005634">
    <property type="term" value="C:nucleus"/>
    <property type="evidence" value="ECO:0007669"/>
    <property type="project" value="UniProtKB-ARBA"/>
</dbReference>
<feature type="compositionally biased region" description="Basic and acidic residues" evidence="3">
    <location>
        <begin position="20"/>
        <end position="39"/>
    </location>
</feature>
<dbReference type="Pfam" id="PF01399">
    <property type="entry name" value="PCI"/>
    <property type="match status" value="1"/>
</dbReference>
<dbReference type="GO" id="GO:0005737">
    <property type="term" value="C:cytoplasm"/>
    <property type="evidence" value="ECO:0007669"/>
    <property type="project" value="TreeGrafter"/>
</dbReference>
<evidence type="ECO:0000256" key="2">
    <source>
        <dbReference type="ARBA" id="ARBA00022942"/>
    </source>
</evidence>
<dbReference type="SUPFAM" id="SSF46785">
    <property type="entry name" value="Winged helix' DNA-binding domain"/>
    <property type="match status" value="1"/>
</dbReference>
<evidence type="ECO:0000259" key="4">
    <source>
        <dbReference type="SMART" id="SM00088"/>
    </source>
</evidence>
<organism evidence="5 6">
    <name type="scientific">Pristionchus mayeri</name>
    <dbReference type="NCBI Taxonomy" id="1317129"/>
    <lineage>
        <taxon>Eukaryota</taxon>
        <taxon>Metazoa</taxon>
        <taxon>Ecdysozoa</taxon>
        <taxon>Nematoda</taxon>
        <taxon>Chromadorea</taxon>
        <taxon>Rhabditida</taxon>
        <taxon>Rhabditina</taxon>
        <taxon>Diplogasteromorpha</taxon>
        <taxon>Diplogasteroidea</taxon>
        <taxon>Neodiplogasteridae</taxon>
        <taxon>Pristionchus</taxon>
    </lineage>
</organism>
<dbReference type="GO" id="GO:0008541">
    <property type="term" value="C:proteasome regulatory particle, lid subcomplex"/>
    <property type="evidence" value="ECO:0007669"/>
    <property type="project" value="TreeGrafter"/>
</dbReference>
<dbReference type="InterPro" id="IPR036390">
    <property type="entry name" value="WH_DNA-bd_sf"/>
</dbReference>
<evidence type="ECO:0000313" key="6">
    <source>
        <dbReference type="Proteomes" id="UP001328107"/>
    </source>
</evidence>